<evidence type="ECO:0000256" key="6">
    <source>
        <dbReference type="ARBA" id="ARBA00023004"/>
    </source>
</evidence>
<dbReference type="PROSITE" id="PS51918">
    <property type="entry name" value="RADICAL_SAM"/>
    <property type="match status" value="1"/>
</dbReference>
<dbReference type="GO" id="GO:0046872">
    <property type="term" value="F:metal ion binding"/>
    <property type="evidence" value="ECO:0007669"/>
    <property type="project" value="UniProtKB-KW"/>
</dbReference>
<dbReference type="AlphaFoldDB" id="A0A812BYE4"/>
<keyword evidence="4 9" id="KW-0949">S-adenosyl-L-methionine</keyword>
<evidence type="ECO:0000256" key="3">
    <source>
        <dbReference type="ARBA" id="ARBA00022679"/>
    </source>
</evidence>
<feature type="domain" description="Radical SAM core" evidence="10">
    <location>
        <begin position="117"/>
        <end position="338"/>
    </location>
</feature>
<evidence type="ECO:0000313" key="11">
    <source>
        <dbReference type="EMBL" id="CAE1246552.1"/>
    </source>
</evidence>
<dbReference type="HAMAP" id="MF_00206">
    <property type="entry name" value="Lipoyl_synth"/>
    <property type="match status" value="1"/>
</dbReference>
<dbReference type="OrthoDB" id="3231at2759"/>
<dbReference type="Pfam" id="PF04055">
    <property type="entry name" value="Radical_SAM"/>
    <property type="match status" value="1"/>
</dbReference>
<dbReference type="Proteomes" id="UP000597762">
    <property type="component" value="Unassembled WGS sequence"/>
</dbReference>
<dbReference type="SMART" id="SM00729">
    <property type="entry name" value="Elp3"/>
    <property type="match status" value="1"/>
</dbReference>
<evidence type="ECO:0000256" key="7">
    <source>
        <dbReference type="ARBA" id="ARBA00023014"/>
    </source>
</evidence>
<comment type="caution">
    <text evidence="11">The sequence shown here is derived from an EMBL/GenBank/DDBJ whole genome shotgun (WGS) entry which is preliminary data.</text>
</comment>
<dbReference type="PANTHER" id="PTHR10949">
    <property type="entry name" value="LIPOYL SYNTHASE"/>
    <property type="match status" value="1"/>
</dbReference>
<dbReference type="InterPro" id="IPR006638">
    <property type="entry name" value="Elp3/MiaA/NifB-like_rSAM"/>
</dbReference>
<comment type="function">
    <text evidence="9">Catalyzes the radical-mediated insertion of two sulfur atoms into the C-6 and C-8 positions of the octanoyl moiety bound to the lipoyl domains of lipoate-dependent enzymes, thereby converting the octanoylated domains into lipoylated derivatives.</text>
</comment>
<dbReference type="EMBL" id="CAHIKZ030000954">
    <property type="protein sequence ID" value="CAE1246552.1"/>
    <property type="molecule type" value="Genomic_DNA"/>
</dbReference>
<dbReference type="EC" id="2.8.1.8" evidence="9"/>
<feature type="binding site" evidence="9">
    <location>
        <position position="138"/>
    </location>
    <ligand>
        <name>[4Fe-4S] cluster</name>
        <dbReference type="ChEBI" id="CHEBI:49883"/>
        <label>2</label>
        <note>4Fe-4S-S-AdoMet</note>
    </ligand>
</feature>
<gene>
    <name evidence="11" type="ORF">SPHA_25212</name>
</gene>
<evidence type="ECO:0000256" key="9">
    <source>
        <dbReference type="HAMAP-Rule" id="MF_03123"/>
    </source>
</evidence>
<dbReference type="InterPro" id="IPR013785">
    <property type="entry name" value="Aldolase_TIM"/>
</dbReference>
<dbReference type="PANTHER" id="PTHR10949:SF0">
    <property type="entry name" value="LIPOYL SYNTHASE, MITOCHONDRIAL"/>
    <property type="match status" value="1"/>
</dbReference>
<dbReference type="InterPro" id="IPR031691">
    <property type="entry name" value="LIAS_N"/>
</dbReference>
<evidence type="ECO:0000313" key="12">
    <source>
        <dbReference type="Proteomes" id="UP000597762"/>
    </source>
</evidence>
<keyword evidence="2 9" id="KW-0004">4Fe-4S</keyword>
<dbReference type="FunFam" id="3.20.20.70:FF:000036">
    <property type="entry name" value="Lipoyl synthase, mitochondrial"/>
    <property type="match status" value="1"/>
</dbReference>
<feature type="binding site" evidence="9">
    <location>
        <position position="104"/>
    </location>
    <ligand>
        <name>[4Fe-4S] cluster</name>
        <dbReference type="ChEBI" id="CHEBI:49883"/>
        <label>1</label>
    </ligand>
</feature>
<keyword evidence="5 9" id="KW-0479">Metal-binding</keyword>
<dbReference type="GO" id="GO:0009249">
    <property type="term" value="P:protein lipoylation"/>
    <property type="evidence" value="ECO:0007669"/>
    <property type="project" value="UniProtKB-UniRule"/>
</dbReference>
<evidence type="ECO:0000256" key="1">
    <source>
        <dbReference type="ARBA" id="ARBA00004173"/>
    </source>
</evidence>
<dbReference type="UniPathway" id="UPA00538">
    <property type="reaction ID" value="UER00593"/>
</dbReference>
<feature type="binding site" evidence="9">
    <location>
        <position position="134"/>
    </location>
    <ligand>
        <name>[4Fe-4S] cluster</name>
        <dbReference type="ChEBI" id="CHEBI:49883"/>
        <label>2</label>
        <note>4Fe-4S-S-AdoMet</note>
    </ligand>
</feature>
<feature type="binding site" evidence="9">
    <location>
        <position position="349"/>
    </location>
    <ligand>
        <name>[4Fe-4S] cluster</name>
        <dbReference type="ChEBI" id="CHEBI:49883"/>
        <label>1</label>
    </ligand>
</feature>
<dbReference type="GO" id="GO:0016992">
    <property type="term" value="F:lipoate synthase activity"/>
    <property type="evidence" value="ECO:0007669"/>
    <property type="project" value="UniProtKB-UniRule"/>
</dbReference>
<evidence type="ECO:0000256" key="4">
    <source>
        <dbReference type="ARBA" id="ARBA00022691"/>
    </source>
</evidence>
<proteinExistence type="inferred from homology"/>
<dbReference type="InterPro" id="IPR003698">
    <property type="entry name" value="Lipoyl_synth"/>
</dbReference>
<comment type="cofactor">
    <cofactor evidence="9">
        <name>[4Fe-4S] cluster</name>
        <dbReference type="ChEBI" id="CHEBI:49883"/>
    </cofactor>
    <text evidence="9">Binds 2 [4Fe-4S] clusters per subunit. One cluster is coordinated with 3 cysteines and an exchangeable S-adenosyl-L-methionine.</text>
</comment>
<organism evidence="11 12">
    <name type="scientific">Acanthosepion pharaonis</name>
    <name type="common">Pharaoh cuttlefish</name>
    <name type="synonym">Sepia pharaonis</name>
    <dbReference type="NCBI Taxonomy" id="158019"/>
    <lineage>
        <taxon>Eukaryota</taxon>
        <taxon>Metazoa</taxon>
        <taxon>Spiralia</taxon>
        <taxon>Lophotrochozoa</taxon>
        <taxon>Mollusca</taxon>
        <taxon>Cephalopoda</taxon>
        <taxon>Coleoidea</taxon>
        <taxon>Decapodiformes</taxon>
        <taxon>Sepiida</taxon>
        <taxon>Sepiina</taxon>
        <taxon>Sepiidae</taxon>
        <taxon>Acanthosepion</taxon>
    </lineage>
</organism>
<name>A0A812BYE4_ACAPH</name>
<comment type="catalytic activity">
    <reaction evidence="8 9">
        <text>[[Fe-S] cluster scaffold protein carrying a second [4Fe-4S](2+) cluster] + N(6)-octanoyl-L-lysyl-[protein] + 2 oxidized [2Fe-2S]-[ferredoxin] + 2 S-adenosyl-L-methionine + 4 H(+) = [[Fe-S] cluster scaffold protein] + N(6)-[(R)-dihydrolipoyl]-L-lysyl-[protein] + 4 Fe(3+) + 2 hydrogen sulfide + 2 5'-deoxyadenosine + 2 L-methionine + 2 reduced [2Fe-2S]-[ferredoxin]</text>
        <dbReference type="Rhea" id="RHEA:16585"/>
        <dbReference type="Rhea" id="RHEA-COMP:9928"/>
        <dbReference type="Rhea" id="RHEA-COMP:10000"/>
        <dbReference type="Rhea" id="RHEA-COMP:10001"/>
        <dbReference type="Rhea" id="RHEA-COMP:10475"/>
        <dbReference type="Rhea" id="RHEA-COMP:14568"/>
        <dbReference type="Rhea" id="RHEA-COMP:14569"/>
        <dbReference type="ChEBI" id="CHEBI:15378"/>
        <dbReference type="ChEBI" id="CHEBI:17319"/>
        <dbReference type="ChEBI" id="CHEBI:29034"/>
        <dbReference type="ChEBI" id="CHEBI:29919"/>
        <dbReference type="ChEBI" id="CHEBI:33722"/>
        <dbReference type="ChEBI" id="CHEBI:33737"/>
        <dbReference type="ChEBI" id="CHEBI:33738"/>
        <dbReference type="ChEBI" id="CHEBI:57844"/>
        <dbReference type="ChEBI" id="CHEBI:59789"/>
        <dbReference type="ChEBI" id="CHEBI:78809"/>
        <dbReference type="ChEBI" id="CHEBI:83100"/>
        <dbReference type="EC" id="2.8.1.8"/>
    </reaction>
</comment>
<dbReference type="SFLD" id="SFLDG01058">
    <property type="entry name" value="lipoyl_synthase_like"/>
    <property type="match status" value="1"/>
</dbReference>
<dbReference type="Pfam" id="PF16881">
    <property type="entry name" value="LIAS_N"/>
    <property type="match status" value="1"/>
</dbReference>
<dbReference type="PIRSF" id="PIRSF005963">
    <property type="entry name" value="Lipoyl_synth"/>
    <property type="match status" value="1"/>
</dbReference>
<dbReference type="InterPro" id="IPR007197">
    <property type="entry name" value="rSAM"/>
</dbReference>
<keyword evidence="3 9" id="KW-0808">Transferase</keyword>
<dbReference type="InterPro" id="IPR058240">
    <property type="entry name" value="rSAM_sf"/>
</dbReference>
<comment type="pathway">
    <text evidence="9">Protein modification; protein lipoylation via endogenous pathway; protein N(6)-(lipoyl)lysine from octanoyl-[acyl-carrier-protein]: step 2/2.</text>
</comment>
<feature type="binding site" evidence="9">
    <location>
        <position position="109"/>
    </location>
    <ligand>
        <name>[4Fe-4S] cluster</name>
        <dbReference type="ChEBI" id="CHEBI:49883"/>
        <label>1</label>
    </ligand>
</feature>
<dbReference type="Gene3D" id="3.20.20.70">
    <property type="entry name" value="Aldolase class I"/>
    <property type="match status" value="1"/>
</dbReference>
<sequence length="368" mass="41407">MTTSHILHLRPTLAFRLGHLPVVGRSTSKYFATLTKKQKEHLADGPDLADFIQDPNLAKFPPNIVKKKGERLRLPRWLKTEIPLGKSYTNIKSQLRNLELHTVCEEAKCPNIGECWGGEKGTATATIMVLGDTCTRGCRFCSVKTARYPPPPDPEEPTKTAKAIASWNLDYIVMTSVDRDDLPDGGAAHFAKTVQQVKKEKPSILVECLTPDFRGDLQAVEVVARSGLDVYAHNVETVQEFQWLVRDPRANYNQSLSVLEHAKKCSPNLVTKTSIMLGFGETDDQILKTMKDLRDIDVDCLTLGQYMQPTKRHIRVQEYVHPDKFKYWQEVGDKLGFAYTASGPLVRSSYKAGEFFLKNLVKKKTESA</sequence>
<accession>A0A812BYE4</accession>
<protein>
    <recommendedName>
        <fullName evidence="9">Lipoyl synthase, mitochondrial</fullName>
        <ecNumber evidence="9">2.8.1.8</ecNumber>
    </recommendedName>
    <alternativeName>
        <fullName evidence="9">Lipoate synthase</fullName>
        <shortName evidence="9">LS</shortName>
        <shortName evidence="9">Lip-syn</shortName>
    </alternativeName>
    <alternativeName>
        <fullName evidence="9">Lipoic acid synthase</fullName>
    </alternativeName>
</protein>
<dbReference type="NCBIfam" id="TIGR00510">
    <property type="entry name" value="lipA"/>
    <property type="match status" value="1"/>
</dbReference>
<keyword evidence="7 9" id="KW-0411">Iron-sulfur</keyword>
<dbReference type="SFLD" id="SFLDS00029">
    <property type="entry name" value="Radical_SAM"/>
    <property type="match status" value="1"/>
</dbReference>
<comment type="subcellular location">
    <subcellularLocation>
        <location evidence="1 9">Mitochondrion</location>
    </subcellularLocation>
</comment>
<feature type="binding site" evidence="9">
    <location>
        <position position="141"/>
    </location>
    <ligand>
        <name>[4Fe-4S] cluster</name>
        <dbReference type="ChEBI" id="CHEBI:49883"/>
        <label>2</label>
        <note>4Fe-4S-S-AdoMet</note>
    </ligand>
</feature>
<feature type="binding site" evidence="9">
    <location>
        <position position="115"/>
    </location>
    <ligand>
        <name>[4Fe-4S] cluster</name>
        <dbReference type="ChEBI" id="CHEBI:49883"/>
        <label>1</label>
    </ligand>
</feature>
<evidence type="ECO:0000256" key="2">
    <source>
        <dbReference type="ARBA" id="ARBA00022485"/>
    </source>
</evidence>
<keyword evidence="12" id="KW-1185">Reference proteome</keyword>
<keyword evidence="9" id="KW-0496">Mitochondrion</keyword>
<dbReference type="CDD" id="cd01335">
    <property type="entry name" value="Radical_SAM"/>
    <property type="match status" value="1"/>
</dbReference>
<dbReference type="GO" id="GO:0051539">
    <property type="term" value="F:4 iron, 4 sulfur cluster binding"/>
    <property type="evidence" value="ECO:0007669"/>
    <property type="project" value="UniProtKB-UniRule"/>
</dbReference>
<evidence type="ECO:0000256" key="8">
    <source>
        <dbReference type="ARBA" id="ARBA00047326"/>
    </source>
</evidence>
<dbReference type="SFLD" id="SFLDF00271">
    <property type="entry name" value="lipoyl_synthase"/>
    <property type="match status" value="1"/>
</dbReference>
<dbReference type="NCBIfam" id="NF004019">
    <property type="entry name" value="PRK05481.1"/>
    <property type="match status" value="1"/>
</dbReference>
<dbReference type="GO" id="GO:0005739">
    <property type="term" value="C:mitochondrion"/>
    <property type="evidence" value="ECO:0007669"/>
    <property type="project" value="UniProtKB-SubCell"/>
</dbReference>
<evidence type="ECO:0000259" key="10">
    <source>
        <dbReference type="PROSITE" id="PS51918"/>
    </source>
</evidence>
<evidence type="ECO:0000256" key="5">
    <source>
        <dbReference type="ARBA" id="ARBA00022723"/>
    </source>
</evidence>
<comment type="similarity">
    <text evidence="9">Belongs to the radical SAM superfamily. Lipoyl synthase family.</text>
</comment>
<keyword evidence="6 9" id="KW-0408">Iron</keyword>
<dbReference type="NCBIfam" id="NF009544">
    <property type="entry name" value="PRK12928.1"/>
    <property type="match status" value="1"/>
</dbReference>
<dbReference type="SUPFAM" id="SSF102114">
    <property type="entry name" value="Radical SAM enzymes"/>
    <property type="match status" value="1"/>
</dbReference>
<reference evidence="11" key="1">
    <citation type="submission" date="2021-01" db="EMBL/GenBank/DDBJ databases">
        <authorList>
            <person name="Li R."/>
            <person name="Bekaert M."/>
        </authorList>
    </citation>
    <scope>NUCLEOTIDE SEQUENCE</scope>
    <source>
        <strain evidence="11">Farmed</strain>
    </source>
</reference>